<dbReference type="Proteomes" id="UP000265520">
    <property type="component" value="Unassembled WGS sequence"/>
</dbReference>
<gene>
    <name evidence="2" type="ORF">A2U01_0007483</name>
</gene>
<feature type="compositionally biased region" description="Polar residues" evidence="1">
    <location>
        <begin position="15"/>
        <end position="25"/>
    </location>
</feature>
<evidence type="ECO:0000313" key="3">
    <source>
        <dbReference type="Proteomes" id="UP000265520"/>
    </source>
</evidence>
<feature type="region of interest" description="Disordered" evidence="1">
    <location>
        <begin position="1"/>
        <end position="34"/>
    </location>
</feature>
<reference evidence="2 3" key="1">
    <citation type="journal article" date="2018" name="Front. Plant Sci.">
        <title>Red Clover (Trifolium pratense) and Zigzag Clover (T. medium) - A Picture of Genomic Similarities and Differences.</title>
        <authorList>
            <person name="Dluhosova J."/>
            <person name="Istvanek J."/>
            <person name="Nedelnik J."/>
            <person name="Repkova J."/>
        </authorList>
    </citation>
    <scope>NUCLEOTIDE SEQUENCE [LARGE SCALE GENOMIC DNA]</scope>
    <source>
        <strain evidence="3">cv. 10/8</strain>
        <tissue evidence="2">Leaf</tissue>
    </source>
</reference>
<dbReference type="AlphaFoldDB" id="A0A392MK49"/>
<protein>
    <submittedName>
        <fullName evidence="2">Uncharacterized protein</fullName>
    </submittedName>
</protein>
<comment type="caution">
    <text evidence="2">The sequence shown here is derived from an EMBL/GenBank/DDBJ whole genome shotgun (WGS) entry which is preliminary data.</text>
</comment>
<accession>A0A392MK49</accession>
<dbReference type="EMBL" id="LXQA010010644">
    <property type="protein sequence ID" value="MCH86624.1"/>
    <property type="molecule type" value="Genomic_DNA"/>
</dbReference>
<feature type="non-terminal residue" evidence="2">
    <location>
        <position position="1"/>
    </location>
</feature>
<name>A0A392MK49_9FABA</name>
<proteinExistence type="predicted"/>
<evidence type="ECO:0000313" key="2">
    <source>
        <dbReference type="EMBL" id="MCH86624.1"/>
    </source>
</evidence>
<sequence>DKQAVDKGMRKSTAAELQQQDSNGATGLGKKVTK</sequence>
<organism evidence="2 3">
    <name type="scientific">Trifolium medium</name>
    <dbReference type="NCBI Taxonomy" id="97028"/>
    <lineage>
        <taxon>Eukaryota</taxon>
        <taxon>Viridiplantae</taxon>
        <taxon>Streptophyta</taxon>
        <taxon>Embryophyta</taxon>
        <taxon>Tracheophyta</taxon>
        <taxon>Spermatophyta</taxon>
        <taxon>Magnoliopsida</taxon>
        <taxon>eudicotyledons</taxon>
        <taxon>Gunneridae</taxon>
        <taxon>Pentapetalae</taxon>
        <taxon>rosids</taxon>
        <taxon>fabids</taxon>
        <taxon>Fabales</taxon>
        <taxon>Fabaceae</taxon>
        <taxon>Papilionoideae</taxon>
        <taxon>50 kb inversion clade</taxon>
        <taxon>NPAAA clade</taxon>
        <taxon>Hologalegina</taxon>
        <taxon>IRL clade</taxon>
        <taxon>Trifolieae</taxon>
        <taxon>Trifolium</taxon>
    </lineage>
</organism>
<keyword evidence="3" id="KW-1185">Reference proteome</keyword>
<evidence type="ECO:0000256" key="1">
    <source>
        <dbReference type="SAM" id="MobiDB-lite"/>
    </source>
</evidence>